<dbReference type="InParanoid" id="A0A1Q3BFP3"/>
<comment type="caution">
    <text evidence="7">The sequence shown here is derived from an EMBL/GenBank/DDBJ whole genome shotgun (WGS) entry which is preliminary data.</text>
</comment>
<keyword evidence="3" id="KW-0804">Transcription</keyword>
<evidence type="ECO:0000256" key="5">
    <source>
        <dbReference type="SAM" id="MobiDB-lite"/>
    </source>
</evidence>
<dbReference type="PROSITE" id="PS50888">
    <property type="entry name" value="BHLH"/>
    <property type="match status" value="1"/>
</dbReference>
<evidence type="ECO:0000256" key="1">
    <source>
        <dbReference type="ARBA" id="ARBA00004123"/>
    </source>
</evidence>
<keyword evidence="2" id="KW-0805">Transcription regulation</keyword>
<gene>
    <name evidence="7" type="ORF">CFOL_v3_10321</name>
</gene>
<dbReference type="AlphaFoldDB" id="A0A1Q3BFP3"/>
<comment type="subcellular location">
    <subcellularLocation>
        <location evidence="1">Nucleus</location>
    </subcellularLocation>
</comment>
<reference evidence="8" key="1">
    <citation type="submission" date="2016-04" db="EMBL/GenBank/DDBJ databases">
        <title>Cephalotus genome sequencing.</title>
        <authorList>
            <person name="Fukushima K."/>
            <person name="Hasebe M."/>
            <person name="Fang X."/>
        </authorList>
    </citation>
    <scope>NUCLEOTIDE SEQUENCE [LARGE SCALE GENOMIC DNA]</scope>
    <source>
        <strain evidence="8">cv. St1</strain>
    </source>
</reference>
<evidence type="ECO:0000256" key="3">
    <source>
        <dbReference type="ARBA" id="ARBA00023163"/>
    </source>
</evidence>
<evidence type="ECO:0000259" key="6">
    <source>
        <dbReference type="PROSITE" id="PS50888"/>
    </source>
</evidence>
<dbReference type="SUPFAM" id="SSF47459">
    <property type="entry name" value="HLH, helix-loop-helix DNA-binding domain"/>
    <property type="match status" value="1"/>
</dbReference>
<dbReference type="Gene3D" id="4.10.280.10">
    <property type="entry name" value="Helix-loop-helix DNA-binding domain"/>
    <property type="match status" value="1"/>
</dbReference>
<dbReference type="OrthoDB" id="777433at2759"/>
<organism evidence="7 8">
    <name type="scientific">Cephalotus follicularis</name>
    <name type="common">Albany pitcher plant</name>
    <dbReference type="NCBI Taxonomy" id="3775"/>
    <lineage>
        <taxon>Eukaryota</taxon>
        <taxon>Viridiplantae</taxon>
        <taxon>Streptophyta</taxon>
        <taxon>Embryophyta</taxon>
        <taxon>Tracheophyta</taxon>
        <taxon>Spermatophyta</taxon>
        <taxon>Magnoliopsida</taxon>
        <taxon>eudicotyledons</taxon>
        <taxon>Gunneridae</taxon>
        <taxon>Pentapetalae</taxon>
        <taxon>rosids</taxon>
        <taxon>fabids</taxon>
        <taxon>Oxalidales</taxon>
        <taxon>Cephalotaceae</taxon>
        <taxon>Cephalotus</taxon>
    </lineage>
</organism>
<dbReference type="InterPro" id="IPR037546">
    <property type="entry name" value="SAC51-like"/>
</dbReference>
<dbReference type="STRING" id="3775.A0A1Q3BFP3"/>
<feature type="region of interest" description="Disordered" evidence="5">
    <location>
        <begin position="189"/>
        <end position="214"/>
    </location>
</feature>
<name>A0A1Q3BFP3_CEPFO</name>
<dbReference type="GO" id="GO:0046983">
    <property type="term" value="F:protein dimerization activity"/>
    <property type="evidence" value="ECO:0007669"/>
    <property type="project" value="InterPro"/>
</dbReference>
<dbReference type="Proteomes" id="UP000187406">
    <property type="component" value="Unassembled WGS sequence"/>
</dbReference>
<evidence type="ECO:0000256" key="4">
    <source>
        <dbReference type="ARBA" id="ARBA00023242"/>
    </source>
</evidence>
<feature type="domain" description="BHLH" evidence="6">
    <location>
        <begin position="278"/>
        <end position="327"/>
    </location>
</feature>
<dbReference type="InterPro" id="IPR036638">
    <property type="entry name" value="HLH_DNA-bd_sf"/>
</dbReference>
<dbReference type="GO" id="GO:0005634">
    <property type="term" value="C:nucleus"/>
    <property type="evidence" value="ECO:0007669"/>
    <property type="project" value="UniProtKB-SubCell"/>
</dbReference>
<evidence type="ECO:0000313" key="8">
    <source>
        <dbReference type="Proteomes" id="UP000187406"/>
    </source>
</evidence>
<accession>A0A1Q3BFP3</accession>
<dbReference type="PANTHER" id="PTHR36066">
    <property type="entry name" value="TRANSCRIPTION FACTOR BHLH145"/>
    <property type="match status" value="1"/>
</dbReference>
<protein>
    <recommendedName>
        <fullName evidence="6">BHLH domain-containing protein</fullName>
    </recommendedName>
</protein>
<dbReference type="InterPro" id="IPR011598">
    <property type="entry name" value="bHLH_dom"/>
</dbReference>
<dbReference type="PANTHER" id="PTHR36066:SF2">
    <property type="entry name" value="TRANSCRIPTION FACTOR BHLH145"/>
    <property type="match status" value="1"/>
</dbReference>
<sequence>MSSPFPPGQESSSPKLMNPCANMISTTGTLPVYAIPELLHPRGTQANEPCGRLYCLPRFRQASTPVSNSILKEQPLGCPCEEHKETLKPNAVSRCAHKRFLVFDRSGDQTTVIYSSGIGTPVQCQTSWVPKPHGTCNLNEEFPGTKRDLLLHSGAMSTDVFDEYNGTDVHSEMHEDTEELNALLYSDDESDSYKDDEVTSTDHSPSKMPAHNQQNCFDGSLEEVASSTGPTNKRKRYDTGYEDVPSFVDTASSMKLNRCIRYEDDAESICVNDNKPGPGEIDSLSGKRMRKDKIREMVSALQSLLPVGKDKDVTVVLDEAISYLKYLKHKAEALGLDAP</sequence>
<evidence type="ECO:0000256" key="2">
    <source>
        <dbReference type="ARBA" id="ARBA00023015"/>
    </source>
</evidence>
<keyword evidence="4" id="KW-0539">Nucleus</keyword>
<evidence type="ECO:0000313" key="7">
    <source>
        <dbReference type="EMBL" id="GAV66811.1"/>
    </source>
</evidence>
<proteinExistence type="predicted"/>
<keyword evidence="8" id="KW-1185">Reference proteome</keyword>
<dbReference type="EMBL" id="BDDD01000503">
    <property type="protein sequence ID" value="GAV66811.1"/>
    <property type="molecule type" value="Genomic_DNA"/>
</dbReference>